<evidence type="ECO:0000313" key="3">
    <source>
        <dbReference type="Proteomes" id="UP000199180"/>
    </source>
</evidence>
<reference evidence="2 3" key="1">
    <citation type="submission" date="2016-10" db="EMBL/GenBank/DDBJ databases">
        <authorList>
            <person name="de Groot N.N."/>
        </authorList>
    </citation>
    <scope>NUCLEOTIDE SEQUENCE [LARGE SCALE GENOMIC DNA]</scope>
    <source>
        <strain evidence="2 3">DSM 17862</strain>
    </source>
</reference>
<sequence length="159" mass="17653">MDDGVVIAVMPVAAVVSLVCNVLVIAVCCLGVRGFWPALGLWSRNRNPALVALGIILICAGLAVNSAIWAPFRLARIGDWETMLVLYREFGGFTDIFGKGLPALGVWVLLWAKLDAIYPPSERSRWNILNVAWFPHSDRILPRALSLRWLRIPTKFGDR</sequence>
<feature type="transmembrane region" description="Helical" evidence="1">
    <location>
        <begin position="6"/>
        <end position="36"/>
    </location>
</feature>
<feature type="transmembrane region" description="Helical" evidence="1">
    <location>
        <begin position="48"/>
        <end position="70"/>
    </location>
</feature>
<evidence type="ECO:0000256" key="1">
    <source>
        <dbReference type="SAM" id="Phobius"/>
    </source>
</evidence>
<organism evidence="2 3">
    <name type="scientific">Paracoccus homiensis</name>
    <dbReference type="NCBI Taxonomy" id="364199"/>
    <lineage>
        <taxon>Bacteria</taxon>
        <taxon>Pseudomonadati</taxon>
        <taxon>Pseudomonadota</taxon>
        <taxon>Alphaproteobacteria</taxon>
        <taxon>Rhodobacterales</taxon>
        <taxon>Paracoccaceae</taxon>
        <taxon>Paracoccus</taxon>
    </lineage>
</organism>
<protein>
    <submittedName>
        <fullName evidence="2">Uncharacterized protein</fullName>
    </submittedName>
</protein>
<dbReference type="RefSeq" id="WP_090731618.1">
    <property type="nucleotide sequence ID" value="NZ_FOHO01000001.1"/>
</dbReference>
<dbReference type="STRING" id="364199.SAMN04489858_10193"/>
<evidence type="ECO:0000313" key="2">
    <source>
        <dbReference type="EMBL" id="SES65786.1"/>
    </source>
</evidence>
<keyword evidence="1" id="KW-0812">Transmembrane</keyword>
<dbReference type="AlphaFoldDB" id="A0A1H9YA11"/>
<feature type="transmembrane region" description="Helical" evidence="1">
    <location>
        <begin position="90"/>
        <end position="112"/>
    </location>
</feature>
<keyword evidence="1" id="KW-1133">Transmembrane helix</keyword>
<keyword evidence="1" id="KW-0472">Membrane</keyword>
<keyword evidence="3" id="KW-1185">Reference proteome</keyword>
<dbReference type="EMBL" id="FOHO01000001">
    <property type="protein sequence ID" value="SES65786.1"/>
    <property type="molecule type" value="Genomic_DNA"/>
</dbReference>
<proteinExistence type="predicted"/>
<gene>
    <name evidence="2" type="ORF">SAMN04489858_10193</name>
</gene>
<name>A0A1H9YA11_9RHOB</name>
<accession>A0A1H9YA11</accession>
<dbReference type="Proteomes" id="UP000199180">
    <property type="component" value="Unassembled WGS sequence"/>
</dbReference>